<dbReference type="Proteomes" id="UP000703661">
    <property type="component" value="Unassembled WGS sequence"/>
</dbReference>
<feature type="region of interest" description="Disordered" evidence="2">
    <location>
        <begin position="513"/>
        <end position="575"/>
    </location>
</feature>
<comment type="caution">
    <text evidence="3">The sequence shown here is derived from an EMBL/GenBank/DDBJ whole genome shotgun (WGS) entry which is preliminary data.</text>
</comment>
<gene>
    <name evidence="3" type="ORF">BGZ80_003338</name>
</gene>
<feature type="coiled-coil region" evidence="1">
    <location>
        <begin position="478"/>
        <end position="512"/>
    </location>
</feature>
<protein>
    <submittedName>
        <fullName evidence="3">Uncharacterized protein</fullName>
    </submittedName>
</protein>
<evidence type="ECO:0000256" key="1">
    <source>
        <dbReference type="SAM" id="Coils"/>
    </source>
</evidence>
<evidence type="ECO:0000313" key="3">
    <source>
        <dbReference type="EMBL" id="KAG0020922.1"/>
    </source>
</evidence>
<feature type="compositionally biased region" description="Low complexity" evidence="2">
    <location>
        <begin position="561"/>
        <end position="572"/>
    </location>
</feature>
<proteinExistence type="predicted"/>
<feature type="region of interest" description="Disordered" evidence="2">
    <location>
        <begin position="404"/>
        <end position="441"/>
    </location>
</feature>
<dbReference type="EMBL" id="JAAAID010000188">
    <property type="protein sequence ID" value="KAG0020922.1"/>
    <property type="molecule type" value="Genomic_DNA"/>
</dbReference>
<feature type="compositionally biased region" description="Low complexity" evidence="2">
    <location>
        <begin position="711"/>
        <end position="728"/>
    </location>
</feature>
<accession>A0A9P6T2W6</accession>
<reference evidence="3" key="1">
    <citation type="journal article" date="2020" name="Fungal Divers.">
        <title>Resolving the Mortierellaceae phylogeny through synthesis of multi-gene phylogenetics and phylogenomics.</title>
        <authorList>
            <person name="Vandepol N."/>
            <person name="Liber J."/>
            <person name="Desiro A."/>
            <person name="Na H."/>
            <person name="Kennedy M."/>
            <person name="Barry K."/>
            <person name="Grigoriev I.V."/>
            <person name="Miller A.N."/>
            <person name="O'Donnell K."/>
            <person name="Stajich J.E."/>
            <person name="Bonito G."/>
        </authorList>
    </citation>
    <scope>NUCLEOTIDE SEQUENCE</scope>
    <source>
        <strain evidence="3">NRRL 2769</strain>
    </source>
</reference>
<feature type="coiled-coil region" evidence="1">
    <location>
        <begin position="13"/>
        <end position="103"/>
    </location>
</feature>
<dbReference type="AlphaFoldDB" id="A0A9P6T2W6"/>
<evidence type="ECO:0000256" key="2">
    <source>
        <dbReference type="SAM" id="MobiDB-lite"/>
    </source>
</evidence>
<feature type="compositionally biased region" description="Polar residues" evidence="2">
    <location>
        <begin position="410"/>
        <end position="421"/>
    </location>
</feature>
<feature type="compositionally biased region" description="Polar residues" evidence="2">
    <location>
        <begin position="159"/>
        <end position="175"/>
    </location>
</feature>
<evidence type="ECO:0000313" key="4">
    <source>
        <dbReference type="Proteomes" id="UP000703661"/>
    </source>
</evidence>
<organism evidence="3 4">
    <name type="scientific">Entomortierella chlamydospora</name>
    <dbReference type="NCBI Taxonomy" id="101097"/>
    <lineage>
        <taxon>Eukaryota</taxon>
        <taxon>Fungi</taxon>
        <taxon>Fungi incertae sedis</taxon>
        <taxon>Mucoromycota</taxon>
        <taxon>Mortierellomycotina</taxon>
        <taxon>Mortierellomycetes</taxon>
        <taxon>Mortierellales</taxon>
        <taxon>Mortierellaceae</taxon>
        <taxon>Entomortierella</taxon>
    </lineage>
</organism>
<sequence length="872" mass="96024">MSVPIMDPFYRDLQALQSDHSSLLSKLKQMQQMLQGSYQELTMAQQRSKRAETDSRRLRAQMDIILKKHVDHHPERESLVQQLSELQSRLDLELGSRKALEREYSALHQEFLRHKLNNATTPTTGLSTPTVTATSPSSPSISVRSLPFSSFLRGGRSAYQKSNRNSSESEQSPSVKNLRFTENNEEVLSPQEQQQVPPTPASSHHHQQQKQEEDDGDGEKTKSSYEQDQETISTQLQFEAQKRKQFSVSQSEIELLRSTIHEQYLCLNARESLVQTFAATVNSQAVDIEILTNQSCRDQAALAKVEQELALLFEASLMMLERWFGNVQQTKEKLERCMDPIRQTILQFGCSNATQEWEKFEVGVRGLVDGLARSLMKQQAAQDSELETGVVNTNYYNTKAYHRERPLGGHTSSSYSNTSMKATFGNDNNNNNSNALYNSNYSNGEDGEMAIETTPLVFDNTRSQEVFVWRKFTADTFLENCVKSVENLAQERRKLQIRLAELTQLLADQEERRGRCLGSGGDNNEKTKESSENLQQEKSEKNEPEKADNEDRSVGAEEHQTTTTATTATTATDSAKRADQLEAILKRVLEWGDRCHSPSNPKNASKTVATLGDLEDEMLPLGISNGVLLGDSLKQQPLPQSQALNAMRAEVDTTANDSISHHQNLETLLQWVRQQMASSDGVPFKSSAATQVEPETTVAAMLTDAKENSLSSSLNSLNSGSSIDNNGGAARPKIRPEAITTSLSIGYSSATPSPNSSCYTAPPSASSCSSTSSYFPNRVNIGGLAMPKLSPGLGGLGPDGKASILDMDAFCSDLAFRSFPKQHQWSKSRGGASKGVTTLLQTWSPISTTTTGTAATAAAAVPPLQPTLVPST</sequence>
<feature type="compositionally biased region" description="Low complexity" evidence="2">
    <location>
        <begin position="119"/>
        <end position="150"/>
    </location>
</feature>
<feature type="region of interest" description="Disordered" evidence="2">
    <location>
        <begin position="116"/>
        <end position="232"/>
    </location>
</feature>
<feature type="compositionally biased region" description="Low complexity" evidence="2">
    <location>
        <begin position="426"/>
        <end position="441"/>
    </location>
</feature>
<keyword evidence="4" id="KW-1185">Reference proteome</keyword>
<keyword evidence="1" id="KW-0175">Coiled coil</keyword>
<feature type="region of interest" description="Disordered" evidence="2">
    <location>
        <begin position="711"/>
        <end position="733"/>
    </location>
</feature>
<name>A0A9P6T2W6_9FUNG</name>
<feature type="compositionally biased region" description="Basic and acidic residues" evidence="2">
    <location>
        <begin position="523"/>
        <end position="560"/>
    </location>
</feature>